<evidence type="ECO:0000313" key="2">
    <source>
        <dbReference type="WBParaSite" id="PS1159_v2.g23640.t2"/>
    </source>
</evidence>
<organism evidence="1 2">
    <name type="scientific">Panagrolaimus sp. PS1159</name>
    <dbReference type="NCBI Taxonomy" id="55785"/>
    <lineage>
        <taxon>Eukaryota</taxon>
        <taxon>Metazoa</taxon>
        <taxon>Ecdysozoa</taxon>
        <taxon>Nematoda</taxon>
        <taxon>Chromadorea</taxon>
        <taxon>Rhabditida</taxon>
        <taxon>Tylenchina</taxon>
        <taxon>Panagrolaimomorpha</taxon>
        <taxon>Panagrolaimoidea</taxon>
        <taxon>Panagrolaimidae</taxon>
        <taxon>Panagrolaimus</taxon>
    </lineage>
</organism>
<reference evidence="2" key="1">
    <citation type="submission" date="2022-11" db="UniProtKB">
        <authorList>
            <consortium name="WormBaseParasite"/>
        </authorList>
    </citation>
    <scope>IDENTIFICATION</scope>
</reference>
<evidence type="ECO:0000313" key="1">
    <source>
        <dbReference type="Proteomes" id="UP000887580"/>
    </source>
</evidence>
<proteinExistence type="predicted"/>
<protein>
    <submittedName>
        <fullName evidence="2">Uncharacterized protein</fullName>
    </submittedName>
</protein>
<accession>A0AC35G4Q5</accession>
<dbReference type="WBParaSite" id="PS1159_v2.g23640.t2">
    <property type="protein sequence ID" value="PS1159_v2.g23640.t2"/>
    <property type="gene ID" value="PS1159_v2.g23640"/>
</dbReference>
<dbReference type="Proteomes" id="UP000887580">
    <property type="component" value="Unplaced"/>
</dbReference>
<sequence>MLWKRQTLPSDNVQVHSFDSNVTIQDQVVVTSSNSRIELFESHFDATIWSSSSLLRFNPNDEYVNLTAQKAISKFNLNNAEFITFGQLYSYVNLTAQKAISKFTLNNAEFITFGQLYSLNETTNRKTDSESQLFLSLQNSVNLSLTDTTTQTQVEAINGRRAQINANTWDVQIARKLTLSSNVLQNLARELTITSVSNKYNVAIILDVELHTLKSPFDLSLTEEELLIRAPDENTALQIKPNSSDISINVNQISQMAVDRFGGGTVKLQSGGSSNGTQAEALQLDSQELSLQLFAGNETENAAIVSSSNHLTAGHHFIQILGGAPHLLLYTGNITLDVASNTQGISAVRLLPEFVPPEDQFQNIGPYGSDTDSNFTMINNPDKPINGNGSNGNGGQITTGGNNTEATVTAVTIKGNQGNPNQGGRQNTATTSTPNQGSVGSGSNQGSGQNSSNQVPGENGSNQNPGGTGSNQGPGGNGGDNTPTNPGFVVVTPTLIGSGENTPPSSGQSGANSIDNPISIEPSFPRPPNASDNFIIGQFGTEVAPTAPTIEDDFPVPPITVTTANTTEIFLISTSTPIRMHRDANAIATKDLMHIKLRVQRAANNSDDEDAIISDLEKNLSELVESALVNITEENSGNNSTRKKRMLNEVDVKVYDLIRNDAEPEEIVVKFYVDKPDYFRDLPFLATKLNAFGHQMLSEKLKYKVISPVKVQHNLSLGITIFAIVSALIIMIILIVITVQCTSQKKTWLKYYSKRRKVEDIPQMVTI</sequence>
<name>A0AC35G4Q5_9BILA</name>